<feature type="compositionally biased region" description="Polar residues" evidence="2">
    <location>
        <begin position="43"/>
        <end position="54"/>
    </location>
</feature>
<evidence type="ECO:0000313" key="5">
    <source>
        <dbReference type="Proteomes" id="UP000801428"/>
    </source>
</evidence>
<evidence type="ECO:0000256" key="1">
    <source>
        <dbReference type="SAM" id="Coils"/>
    </source>
</evidence>
<dbReference type="OrthoDB" id="5427350at2759"/>
<dbReference type="PANTHER" id="PTHR36681:SF3">
    <property type="entry name" value="NUCLEAR GTPASE, GERMINAL CENTER-ASSOCIATED, TANDEM DUPLICATE 3"/>
    <property type="match status" value="1"/>
</dbReference>
<dbReference type="EMBL" id="SWKU01000005">
    <property type="protein sequence ID" value="KAF3006698.1"/>
    <property type="molecule type" value="Genomic_DNA"/>
</dbReference>
<name>A0A9P4WB00_CURKU</name>
<feature type="compositionally biased region" description="Basic and acidic residues" evidence="2">
    <location>
        <begin position="102"/>
        <end position="111"/>
    </location>
</feature>
<sequence length="904" mass="101503">MIPGAATTNHGSTSAPSEYVKQLQEIEAWAKIEKSKWAPEHLSTASDPAVTSQIPAKRKGIPKQFSKPGNMLNIIANTISEDPSDEENDDEDSDSDSGEGEVPAHDPDTQTRPRLPIYHPGFELTENIIQKVLEVFVKFIATSAQKGYNDDEAARLRNQILKKRKIKYQDSVRLAVAGDTGVGKSALLNALLGVVNLTIESDSGHACTCVITEFCSSNATQVTPFAADVKFFCLQVCKNLVKDLFSQWFRAKQKQRQNPDEVDDIELSQMSTARDCLQELFADRVDLDNVEMFMLTATSVNDNKVLGELMRWTTEIHEQFIKGGEPSVYFESSTPETLIELYHPFTRHVPNASFNGTPLRFSPWPFVEIVRVSLKSPILTQNVIIADVPGVSDVNHFRVDKAALYLQQLPYYHCLLDPVTETSLANINERLLKIESSIRLVADEMKNANNKKSKANKSLKKQKKKLMIRKAANEAQRKGIRIAHRSKQVSRAIGYNHRADTGDDAGAPVFCVSNRMYMRYLRGYDPDNEPSVPTMSIEDTQIPALISHIFALPSKGRIADLDHFARVTLQTLLSIIEMSCSTTTLARVKHTTEIVKKAREGLETKMERLIIKFIKIDIKRLEDELADHALQNKFDIQARSKLTKWEGLAAATHKALCTKYGVHVQKKKGFNMNWNEELMSPMRSAIDEAFRAILDDSCGNFEAEAVQLIKDTLSDLDRALSSDPQALAADAYNLCLEKNKARYDEDISRFVEAKTKALRQDLIRVHLHSIRVGKGDYFPEAMQTIYEDATSVKSSVRSKTMKDVRCEFLQQKIPGPSGPFSNISGWVEEDSCKAVRTAGEELGKDADDVFLEIQNNFSAMKAKKENDTPEGKKFRTELHQMVAEARRVMEGVGTETLELCKQFK</sequence>
<evidence type="ECO:0000259" key="3">
    <source>
        <dbReference type="Pfam" id="PF24564"/>
    </source>
</evidence>
<dbReference type="SUPFAM" id="SSF52540">
    <property type="entry name" value="P-loop containing nucleoside triphosphate hydrolases"/>
    <property type="match status" value="2"/>
</dbReference>
<comment type="caution">
    <text evidence="4">The sequence shown here is derived from an EMBL/GenBank/DDBJ whole genome shotgun (WGS) entry which is preliminary data.</text>
</comment>
<proteinExistence type="predicted"/>
<reference evidence="4" key="1">
    <citation type="submission" date="2019-04" db="EMBL/GenBank/DDBJ databases">
        <title>Sequencing of skin fungus with MAO and IRED activity.</title>
        <authorList>
            <person name="Marsaioli A.J."/>
            <person name="Bonatto J.M.C."/>
            <person name="Reis Junior O."/>
        </authorList>
    </citation>
    <scope>NUCLEOTIDE SEQUENCE</scope>
    <source>
        <strain evidence="4">30M1</strain>
    </source>
</reference>
<evidence type="ECO:0000313" key="4">
    <source>
        <dbReference type="EMBL" id="KAF3006698.1"/>
    </source>
</evidence>
<accession>A0A9P4WB00</accession>
<keyword evidence="1" id="KW-0175">Coiled coil</keyword>
<dbReference type="InterPro" id="IPR056024">
    <property type="entry name" value="DUF7605"/>
</dbReference>
<dbReference type="InterPro" id="IPR027417">
    <property type="entry name" value="P-loop_NTPase"/>
</dbReference>
<dbReference type="Proteomes" id="UP000801428">
    <property type="component" value="Unassembled WGS sequence"/>
</dbReference>
<feature type="domain" description="DUF7605" evidence="3">
    <location>
        <begin position="637"/>
        <end position="793"/>
    </location>
</feature>
<keyword evidence="5" id="KW-1185">Reference proteome</keyword>
<dbReference type="Gene3D" id="3.40.50.300">
    <property type="entry name" value="P-loop containing nucleotide triphosphate hydrolases"/>
    <property type="match status" value="1"/>
</dbReference>
<feature type="coiled-coil region" evidence="1">
    <location>
        <begin position="438"/>
        <end position="476"/>
    </location>
</feature>
<evidence type="ECO:0000256" key="2">
    <source>
        <dbReference type="SAM" id="MobiDB-lite"/>
    </source>
</evidence>
<dbReference type="PANTHER" id="PTHR36681">
    <property type="entry name" value="NUCLEAR GTPASE, GERMINAL CENTER-ASSOCIATED, TANDEM DUPLICATE 3"/>
    <property type="match status" value="1"/>
</dbReference>
<feature type="region of interest" description="Disordered" evidence="2">
    <location>
        <begin position="37"/>
        <end position="116"/>
    </location>
</feature>
<protein>
    <recommendedName>
        <fullName evidence="3">DUF7605 domain-containing protein</fullName>
    </recommendedName>
</protein>
<dbReference type="Pfam" id="PF24564">
    <property type="entry name" value="DUF7605"/>
    <property type="match status" value="1"/>
</dbReference>
<gene>
    <name evidence="4" type="ORF">E8E13_008988</name>
</gene>
<dbReference type="AlphaFoldDB" id="A0A9P4WB00"/>
<organism evidence="4 5">
    <name type="scientific">Curvularia kusanoi</name>
    <name type="common">Cochliobolus kusanoi</name>
    <dbReference type="NCBI Taxonomy" id="90978"/>
    <lineage>
        <taxon>Eukaryota</taxon>
        <taxon>Fungi</taxon>
        <taxon>Dikarya</taxon>
        <taxon>Ascomycota</taxon>
        <taxon>Pezizomycotina</taxon>
        <taxon>Dothideomycetes</taxon>
        <taxon>Pleosporomycetidae</taxon>
        <taxon>Pleosporales</taxon>
        <taxon>Pleosporineae</taxon>
        <taxon>Pleosporaceae</taxon>
        <taxon>Curvularia</taxon>
    </lineage>
</organism>
<feature type="compositionally biased region" description="Acidic residues" evidence="2">
    <location>
        <begin position="82"/>
        <end position="99"/>
    </location>
</feature>